<dbReference type="Proteomes" id="UP000320773">
    <property type="component" value="Unassembled WGS sequence"/>
</dbReference>
<accession>A0A543G087</accession>
<name>A0A543G087_9FLAO</name>
<dbReference type="EMBL" id="VFPJ01000001">
    <property type="protein sequence ID" value="TQM39490.1"/>
    <property type="molecule type" value="Genomic_DNA"/>
</dbReference>
<gene>
    <name evidence="2" type="ORF">BC670_0289</name>
</gene>
<feature type="chain" id="PRO_5022224379" description="Lipoprotein" evidence="1">
    <location>
        <begin position="24"/>
        <end position="58"/>
    </location>
</feature>
<evidence type="ECO:0000313" key="3">
    <source>
        <dbReference type="Proteomes" id="UP000320773"/>
    </source>
</evidence>
<sequence>MKTKILITIIILFSMAACSTSNRVCGGGCGKRCVEVYKPNKKGPKHIQNQTTKAYKQV</sequence>
<feature type="signal peptide" evidence="1">
    <location>
        <begin position="1"/>
        <end position="23"/>
    </location>
</feature>
<dbReference type="AlphaFoldDB" id="A0A543G087"/>
<evidence type="ECO:0000313" key="2">
    <source>
        <dbReference type="EMBL" id="TQM39490.1"/>
    </source>
</evidence>
<dbReference type="PROSITE" id="PS51257">
    <property type="entry name" value="PROKAR_LIPOPROTEIN"/>
    <property type="match status" value="1"/>
</dbReference>
<proteinExistence type="predicted"/>
<comment type="caution">
    <text evidence="2">The sequence shown here is derived from an EMBL/GenBank/DDBJ whole genome shotgun (WGS) entry which is preliminary data.</text>
</comment>
<protein>
    <recommendedName>
        <fullName evidence="4">Lipoprotein</fullName>
    </recommendedName>
</protein>
<reference evidence="2 3" key="1">
    <citation type="submission" date="2019-06" db="EMBL/GenBank/DDBJ databases">
        <title>Genomic Encyclopedia of Archaeal and Bacterial Type Strains, Phase II (KMG-II): from individual species to whole genera.</title>
        <authorList>
            <person name="Goeker M."/>
        </authorList>
    </citation>
    <scope>NUCLEOTIDE SEQUENCE [LARGE SCALE GENOMIC DNA]</scope>
    <source>
        <strain evidence="2 3">DSM 24789</strain>
    </source>
</reference>
<keyword evidence="1" id="KW-0732">Signal</keyword>
<organism evidence="2 3">
    <name type="scientific">Flavobacterium branchiophilum</name>
    <dbReference type="NCBI Taxonomy" id="55197"/>
    <lineage>
        <taxon>Bacteria</taxon>
        <taxon>Pseudomonadati</taxon>
        <taxon>Bacteroidota</taxon>
        <taxon>Flavobacteriia</taxon>
        <taxon>Flavobacteriales</taxon>
        <taxon>Flavobacteriaceae</taxon>
        <taxon>Flavobacterium</taxon>
    </lineage>
</organism>
<evidence type="ECO:0008006" key="4">
    <source>
        <dbReference type="Google" id="ProtNLM"/>
    </source>
</evidence>
<dbReference type="RefSeq" id="WP_165766350.1">
    <property type="nucleotide sequence ID" value="NZ_VFPJ01000001.1"/>
</dbReference>
<evidence type="ECO:0000256" key="1">
    <source>
        <dbReference type="SAM" id="SignalP"/>
    </source>
</evidence>